<feature type="transmembrane region" description="Helical" evidence="1">
    <location>
        <begin position="71"/>
        <end position="89"/>
    </location>
</feature>
<feature type="transmembrane region" description="Helical" evidence="1">
    <location>
        <begin position="230"/>
        <end position="252"/>
    </location>
</feature>
<keyword evidence="1" id="KW-1133">Transmembrane helix</keyword>
<keyword evidence="1" id="KW-0472">Membrane</keyword>
<feature type="transmembrane region" description="Helical" evidence="1">
    <location>
        <begin position="124"/>
        <end position="143"/>
    </location>
</feature>
<feature type="transmembrane region" description="Helical" evidence="1">
    <location>
        <begin position="325"/>
        <end position="347"/>
    </location>
</feature>
<organism evidence="2 3">
    <name type="scientific">Methyloversatilis universalis (strain ATCC BAA-1314 / DSM 25237 / JCM 13912 / CCUG 52030 / FAM5)</name>
    <dbReference type="NCBI Taxonomy" id="1000565"/>
    <lineage>
        <taxon>Bacteria</taxon>
        <taxon>Pseudomonadati</taxon>
        <taxon>Pseudomonadota</taxon>
        <taxon>Betaproteobacteria</taxon>
        <taxon>Nitrosomonadales</taxon>
        <taxon>Sterolibacteriaceae</taxon>
        <taxon>Methyloversatilis</taxon>
    </lineage>
</organism>
<feature type="transmembrane region" description="Helical" evidence="1">
    <location>
        <begin position="95"/>
        <end position="112"/>
    </location>
</feature>
<dbReference type="eggNOG" id="COG4243">
    <property type="taxonomic scope" value="Bacteria"/>
</dbReference>
<feature type="transmembrane region" description="Helical" evidence="1">
    <location>
        <begin position="44"/>
        <end position="62"/>
    </location>
</feature>
<evidence type="ECO:0008006" key="4">
    <source>
        <dbReference type="Google" id="ProtNLM"/>
    </source>
</evidence>
<feature type="transmembrane region" description="Helical" evidence="1">
    <location>
        <begin position="301"/>
        <end position="319"/>
    </location>
</feature>
<dbReference type="RefSeq" id="WP_008061845.1">
    <property type="nucleotide sequence ID" value="NZ_AFHG01000052.1"/>
</dbReference>
<sequence length="357" mass="36989">MSVTRPPGWRQAVVACALLAVVALLSGLSGGLARLGLPVPVMPAPVHGALMVCGFFGTLIALERAVALGRLAGLGAPLLAGIGGLLAWSPSLLPLAQACWALAAAGLVALYVHAGVSRAWSPHLMVELCGAACWLGGALLWAMGGDLAATTRGWVAFLVLTIAGERRELTQLVRLPALARSLFIAAVALLIAGAVDPASLALWPGCALLALWLLRWDIAPRAWRAAGWPGHTALCLTVGYLWLLVGALLGLYGEFHPGPLAATGLHAVLLGFVFAMVFGHAPIVLPALLRLRPVYDPRARWPLWLLALSLALRIAGAGLGRHDALMLAGGLHAAAILLFAALMLRAVRAAKPAPAMS</sequence>
<name>F5RDG6_METUF</name>
<feature type="transmembrane region" description="Helical" evidence="1">
    <location>
        <begin position="201"/>
        <end position="218"/>
    </location>
</feature>
<dbReference type="EMBL" id="AFHG01000052">
    <property type="protein sequence ID" value="EGK70947.1"/>
    <property type="molecule type" value="Genomic_DNA"/>
</dbReference>
<evidence type="ECO:0000313" key="2">
    <source>
        <dbReference type="EMBL" id="EGK70947.1"/>
    </source>
</evidence>
<keyword evidence="1" id="KW-0812">Transmembrane</keyword>
<comment type="caution">
    <text evidence="2">The sequence shown here is derived from an EMBL/GenBank/DDBJ whole genome shotgun (WGS) entry which is preliminary data.</text>
</comment>
<feature type="transmembrane region" description="Helical" evidence="1">
    <location>
        <begin position="264"/>
        <end position="289"/>
    </location>
</feature>
<feature type="transmembrane region" description="Helical" evidence="1">
    <location>
        <begin position="12"/>
        <end position="32"/>
    </location>
</feature>
<dbReference type="OrthoDB" id="9811974at2"/>
<accession>F5RDG6</accession>
<dbReference type="STRING" id="1000565.METUNv1_02333"/>
<evidence type="ECO:0000256" key="1">
    <source>
        <dbReference type="SAM" id="Phobius"/>
    </source>
</evidence>
<keyword evidence="3" id="KW-1185">Reference proteome</keyword>
<proteinExistence type="predicted"/>
<dbReference type="Proteomes" id="UP000005019">
    <property type="component" value="Unassembled WGS sequence"/>
</dbReference>
<gene>
    <name evidence="2" type="ORF">METUNv1_02333</name>
</gene>
<protein>
    <recommendedName>
        <fullName evidence="4">NnrS family protein</fullName>
    </recommendedName>
</protein>
<dbReference type="AlphaFoldDB" id="F5RDG6"/>
<evidence type="ECO:0000313" key="3">
    <source>
        <dbReference type="Proteomes" id="UP000005019"/>
    </source>
</evidence>
<reference evidence="2 3" key="1">
    <citation type="journal article" date="2011" name="J. Bacteriol.">
        <title>Genome sequence of Methyloversatilis universalis FAM5T, a methylotrophic representative of the order Rhodocyclales.</title>
        <authorList>
            <person name="Kittichotirat W."/>
            <person name="Good N.M."/>
            <person name="Hall R."/>
            <person name="Bringel F."/>
            <person name="Lajus A."/>
            <person name="Medigue C."/>
            <person name="Smalley N.E."/>
            <person name="Beck D."/>
            <person name="Bumgarner R."/>
            <person name="Vuilleumier S."/>
            <person name="Kalyuzhnaya M.G."/>
        </authorList>
    </citation>
    <scope>NUCLEOTIDE SEQUENCE [LARGE SCALE GENOMIC DNA]</scope>
    <source>
        <strain evidence="3">ATCC BAA-1314 / JCM 13912 / FAM5</strain>
    </source>
</reference>